<keyword evidence="4 13" id="KW-0645">Protease</keyword>
<evidence type="ECO:0000256" key="3">
    <source>
        <dbReference type="ARBA" id="ARBA00007931"/>
    </source>
</evidence>
<evidence type="ECO:0000256" key="10">
    <source>
        <dbReference type="ARBA" id="ARBA00023136"/>
    </source>
</evidence>
<keyword evidence="9 13" id="KW-0482">Metalloprotease</keyword>
<comment type="caution">
    <text evidence="13">The sequence shown here is derived from an EMBL/GenBank/DDBJ whole genome shotgun (WGS) entry which is preliminary data.</text>
</comment>
<dbReference type="GeneID" id="84577695"/>
<proteinExistence type="inferred from homology"/>
<keyword evidence="5 11" id="KW-0812">Transmembrane</keyword>
<keyword evidence="7" id="KW-0862">Zinc</keyword>
<dbReference type="RefSeq" id="WP_102197384.1">
    <property type="nucleotide sequence ID" value="NZ_CAUPDS010000005.1"/>
</dbReference>
<name>A0A2N6UK90_9FIRM</name>
<reference evidence="13 14" key="1">
    <citation type="submission" date="2017-09" db="EMBL/GenBank/DDBJ databases">
        <title>Bacterial strain isolated from the female urinary microbiota.</title>
        <authorList>
            <person name="Thomas-White K."/>
            <person name="Kumar N."/>
            <person name="Forster S."/>
            <person name="Putonti C."/>
            <person name="Lawley T."/>
            <person name="Wolfe A.J."/>
        </authorList>
    </citation>
    <scope>NUCLEOTIDE SEQUENCE [LARGE SCALE GENOMIC DNA]</scope>
    <source>
        <strain evidence="13 14">UMB0204</strain>
    </source>
</reference>
<dbReference type="EMBL" id="PNHP01000001">
    <property type="protein sequence ID" value="PMC82283.1"/>
    <property type="molecule type" value="Genomic_DNA"/>
</dbReference>
<evidence type="ECO:0000256" key="1">
    <source>
        <dbReference type="ARBA" id="ARBA00001947"/>
    </source>
</evidence>
<evidence type="ECO:0000256" key="6">
    <source>
        <dbReference type="ARBA" id="ARBA00022801"/>
    </source>
</evidence>
<feature type="transmembrane region" description="Helical" evidence="11">
    <location>
        <begin position="261"/>
        <end position="282"/>
    </location>
</feature>
<dbReference type="PANTHER" id="PTHR42837">
    <property type="entry name" value="REGULATOR OF SIGMA-E PROTEASE RSEP"/>
    <property type="match status" value="1"/>
</dbReference>
<organism evidence="13 14">
    <name type="scientific">Anaerococcus hydrogenalis</name>
    <dbReference type="NCBI Taxonomy" id="33029"/>
    <lineage>
        <taxon>Bacteria</taxon>
        <taxon>Bacillati</taxon>
        <taxon>Bacillota</taxon>
        <taxon>Tissierellia</taxon>
        <taxon>Tissierellales</taxon>
        <taxon>Peptoniphilaceae</taxon>
        <taxon>Anaerococcus</taxon>
    </lineage>
</organism>
<feature type="transmembrane region" description="Helical" evidence="11">
    <location>
        <begin position="220"/>
        <end position="241"/>
    </location>
</feature>
<evidence type="ECO:0000256" key="7">
    <source>
        <dbReference type="ARBA" id="ARBA00022833"/>
    </source>
</evidence>
<comment type="cofactor">
    <cofactor evidence="1">
        <name>Zn(2+)</name>
        <dbReference type="ChEBI" id="CHEBI:29105"/>
    </cofactor>
</comment>
<feature type="domain" description="PDZ" evidence="12">
    <location>
        <begin position="103"/>
        <end position="180"/>
    </location>
</feature>
<dbReference type="Proteomes" id="UP000235658">
    <property type="component" value="Unassembled WGS sequence"/>
</dbReference>
<keyword evidence="6" id="KW-0378">Hydrolase</keyword>
<evidence type="ECO:0000256" key="4">
    <source>
        <dbReference type="ARBA" id="ARBA00022670"/>
    </source>
</evidence>
<evidence type="ECO:0000256" key="2">
    <source>
        <dbReference type="ARBA" id="ARBA00004141"/>
    </source>
</evidence>
<dbReference type="AlphaFoldDB" id="A0A2N6UK90"/>
<dbReference type="InterPro" id="IPR001478">
    <property type="entry name" value="PDZ"/>
</dbReference>
<evidence type="ECO:0000259" key="12">
    <source>
        <dbReference type="SMART" id="SM00228"/>
    </source>
</evidence>
<dbReference type="SMART" id="SM00228">
    <property type="entry name" value="PDZ"/>
    <property type="match status" value="1"/>
</dbReference>
<accession>A0A2N6UK90</accession>
<protein>
    <submittedName>
        <fullName evidence="13">Membrane-associated zinc metalloprotease</fullName>
    </submittedName>
</protein>
<dbReference type="CDD" id="cd06163">
    <property type="entry name" value="S2P-M50_PDZ_RseP-like"/>
    <property type="match status" value="1"/>
</dbReference>
<dbReference type="InterPro" id="IPR004387">
    <property type="entry name" value="Pept_M50_Zn"/>
</dbReference>
<gene>
    <name evidence="13" type="ORF">CJ192_00695</name>
</gene>
<evidence type="ECO:0000256" key="8">
    <source>
        <dbReference type="ARBA" id="ARBA00022989"/>
    </source>
</evidence>
<feature type="transmembrane region" description="Helical" evidence="11">
    <location>
        <begin position="313"/>
        <end position="330"/>
    </location>
</feature>
<evidence type="ECO:0000256" key="11">
    <source>
        <dbReference type="SAM" id="Phobius"/>
    </source>
</evidence>
<comment type="subcellular location">
    <subcellularLocation>
        <location evidence="2">Membrane</location>
        <topology evidence="2">Multi-pass membrane protein</topology>
    </subcellularLocation>
</comment>
<dbReference type="GO" id="GO:0006508">
    <property type="term" value="P:proteolysis"/>
    <property type="evidence" value="ECO:0007669"/>
    <property type="project" value="UniProtKB-KW"/>
</dbReference>
<dbReference type="Pfam" id="PF02163">
    <property type="entry name" value="Peptidase_M50"/>
    <property type="match status" value="1"/>
</dbReference>
<comment type="similarity">
    <text evidence="3">Belongs to the peptidase M50B family.</text>
</comment>
<evidence type="ECO:0000313" key="14">
    <source>
        <dbReference type="Proteomes" id="UP000235658"/>
    </source>
</evidence>
<evidence type="ECO:0000256" key="5">
    <source>
        <dbReference type="ARBA" id="ARBA00022692"/>
    </source>
</evidence>
<keyword evidence="8 11" id="KW-1133">Transmembrane helix</keyword>
<evidence type="ECO:0000256" key="9">
    <source>
        <dbReference type="ARBA" id="ARBA00023049"/>
    </source>
</evidence>
<dbReference type="GO" id="GO:0016020">
    <property type="term" value="C:membrane"/>
    <property type="evidence" value="ECO:0007669"/>
    <property type="project" value="UniProtKB-SubCell"/>
</dbReference>
<dbReference type="InterPro" id="IPR008915">
    <property type="entry name" value="Peptidase_M50"/>
</dbReference>
<evidence type="ECO:0000313" key="13">
    <source>
        <dbReference type="EMBL" id="PMC82283.1"/>
    </source>
</evidence>
<dbReference type="Gene3D" id="2.30.42.10">
    <property type="match status" value="1"/>
</dbReference>
<keyword evidence="10 11" id="KW-0472">Membrane</keyword>
<dbReference type="InterPro" id="IPR036034">
    <property type="entry name" value="PDZ_sf"/>
</dbReference>
<dbReference type="PANTHER" id="PTHR42837:SF2">
    <property type="entry name" value="MEMBRANE METALLOPROTEASE ARASP2, CHLOROPLASTIC-RELATED"/>
    <property type="match status" value="1"/>
</dbReference>
<feature type="transmembrane region" description="Helical" evidence="11">
    <location>
        <begin position="89"/>
        <end position="112"/>
    </location>
</feature>
<sequence>MKSVIISIIMFLFLILIHEFGHFIVAKKSGIKVNEFAIGMGPKIFSKQKGETLYSINLFPIGGYCAMEGEDDESDDERSFDKAPAYKRFLTILAGPLTNLIFAGLLFALVAFNTGKPSKIVGEFTENSPIKSQGFKVNDEILKINNKEIKEFSDISKSLEDFYKNHNKNDEISLTVKRNNKEVEKNVRVKFEGKRPILGFIPKNQKVGFFEAIVIGIKQVGSMISMMVLVLKSLFTGQLGFSALSGPVGVVKEMGRQANLGIMNLIFFLGYISVNLGFFNLLPIPALDGSKIFTSLFEMITKKRVNKKIEEKFTIGGFIILLGLILLVTIKDLINLF</sequence>
<dbReference type="GO" id="GO:0004222">
    <property type="term" value="F:metalloendopeptidase activity"/>
    <property type="evidence" value="ECO:0007669"/>
    <property type="project" value="InterPro"/>
</dbReference>
<dbReference type="SUPFAM" id="SSF50156">
    <property type="entry name" value="PDZ domain-like"/>
    <property type="match status" value="1"/>
</dbReference>